<evidence type="ECO:0000313" key="4">
    <source>
        <dbReference type="Proteomes" id="UP000274601"/>
    </source>
</evidence>
<feature type="compositionally biased region" description="Basic and acidic residues" evidence="1">
    <location>
        <begin position="151"/>
        <end position="160"/>
    </location>
</feature>
<name>A0A495QX45_9ACTN</name>
<gene>
    <name evidence="3" type="ORF">BZB76_0100</name>
</gene>
<protein>
    <submittedName>
        <fullName evidence="3">Uncharacterized protein DUF2637</fullName>
    </submittedName>
</protein>
<dbReference type="InterPro" id="IPR021235">
    <property type="entry name" value="DUF2637"/>
</dbReference>
<feature type="region of interest" description="Disordered" evidence="1">
    <location>
        <begin position="140"/>
        <end position="240"/>
    </location>
</feature>
<feature type="region of interest" description="Disordered" evidence="1">
    <location>
        <begin position="299"/>
        <end position="340"/>
    </location>
</feature>
<evidence type="ECO:0000256" key="2">
    <source>
        <dbReference type="SAM" id="Phobius"/>
    </source>
</evidence>
<keyword evidence="2" id="KW-0472">Membrane</keyword>
<feature type="compositionally biased region" description="Low complexity" evidence="1">
    <location>
        <begin position="163"/>
        <end position="175"/>
    </location>
</feature>
<dbReference type="Proteomes" id="UP000274601">
    <property type="component" value="Unassembled WGS sequence"/>
</dbReference>
<dbReference type="RefSeq" id="WP_246006677.1">
    <property type="nucleotide sequence ID" value="NZ_RBWU01000001.1"/>
</dbReference>
<dbReference type="EMBL" id="RBWU01000001">
    <property type="protein sequence ID" value="RKS78680.1"/>
    <property type="molecule type" value="Genomic_DNA"/>
</dbReference>
<feature type="transmembrane region" description="Helical" evidence="2">
    <location>
        <begin position="51"/>
        <end position="69"/>
    </location>
</feature>
<accession>A0A495QX45</accession>
<comment type="caution">
    <text evidence="3">The sequence shown here is derived from an EMBL/GenBank/DDBJ whole genome shotgun (WGS) entry which is preliminary data.</text>
</comment>
<keyword evidence="2" id="KW-0812">Transmembrane</keyword>
<feature type="transmembrane region" description="Helical" evidence="2">
    <location>
        <begin position="12"/>
        <end position="31"/>
    </location>
</feature>
<sequence length="340" mass="36320">MARAELSLADRVIRWASTASVLVLAGIAAVISYKHMYHLVLRYGETSWTAALLPVSVDGMIAVASMSLLVDSRQGRRSGMLPWTLLVLGSAASLAANVAVAEPSVVGRLIAAWPSCALIGAYELLMRQIRHTAAEKLVAHDNTDPGLTSETAHRTSETVHRTAAASDSSSQNSDQVPRLAPAPSEGSVRKSAARPRLPEKSHRGRSIDLKRSWELSHGRDAGDRTSARRSSRAEGTGDVDIQQRAWRWAVAKRTPDGDLPPGKLIGGQFGRSERWGRLVKQAGRAGRLDVADEIAELTRRSSLASLPSDVSNTSANPPASVTPVRSKRGTARPTGVPSVS</sequence>
<feature type="transmembrane region" description="Helical" evidence="2">
    <location>
        <begin position="81"/>
        <end position="100"/>
    </location>
</feature>
<evidence type="ECO:0000256" key="1">
    <source>
        <dbReference type="SAM" id="MobiDB-lite"/>
    </source>
</evidence>
<proteinExistence type="predicted"/>
<feature type="compositionally biased region" description="Polar residues" evidence="1">
    <location>
        <begin position="300"/>
        <end position="319"/>
    </location>
</feature>
<keyword evidence="4" id="KW-1185">Reference proteome</keyword>
<keyword evidence="2" id="KW-1133">Transmembrane helix</keyword>
<feature type="compositionally biased region" description="Basic and acidic residues" evidence="1">
    <location>
        <begin position="196"/>
        <end position="226"/>
    </location>
</feature>
<evidence type="ECO:0000313" key="3">
    <source>
        <dbReference type="EMBL" id="RKS78680.1"/>
    </source>
</evidence>
<dbReference type="AlphaFoldDB" id="A0A495QX45"/>
<reference evidence="3 4" key="1">
    <citation type="submission" date="2018-10" db="EMBL/GenBank/DDBJ databases">
        <title>Genomic Encyclopedia of Archaeal and Bacterial Type Strains, Phase II (KMG-II): from individual species to whole genera.</title>
        <authorList>
            <person name="Goeker M."/>
        </authorList>
    </citation>
    <scope>NUCLEOTIDE SEQUENCE [LARGE SCALE GENOMIC DNA]</scope>
    <source>
        <strain evidence="3 4">DSM 43383</strain>
    </source>
</reference>
<organism evidence="3 4">
    <name type="scientific">Actinomadura pelletieri DSM 43383</name>
    <dbReference type="NCBI Taxonomy" id="1120940"/>
    <lineage>
        <taxon>Bacteria</taxon>
        <taxon>Bacillati</taxon>
        <taxon>Actinomycetota</taxon>
        <taxon>Actinomycetes</taxon>
        <taxon>Streptosporangiales</taxon>
        <taxon>Thermomonosporaceae</taxon>
        <taxon>Actinomadura</taxon>
    </lineage>
</organism>
<dbReference type="Pfam" id="PF10935">
    <property type="entry name" value="DUF2637"/>
    <property type="match status" value="1"/>
</dbReference>